<name>A0A9E7IIV8_9LILI</name>
<evidence type="ECO:0000313" key="1">
    <source>
        <dbReference type="EMBL" id="URE49149.1"/>
    </source>
</evidence>
<dbReference type="AlphaFoldDB" id="A0A9E7IIV8"/>
<dbReference type="Proteomes" id="UP001055439">
    <property type="component" value="Chromosome 9"/>
</dbReference>
<accession>A0A9E7IIV8</accession>
<proteinExistence type="predicted"/>
<reference evidence="1" key="1">
    <citation type="submission" date="2022-05" db="EMBL/GenBank/DDBJ databases">
        <title>The Musa troglodytarum L. genome provides insights into the mechanism of non-climacteric behaviour and enrichment of carotenoids.</title>
        <authorList>
            <person name="Wang J."/>
        </authorList>
    </citation>
    <scope>NUCLEOTIDE SEQUENCE</scope>
    <source>
        <tissue evidence="1">Leaf</tissue>
    </source>
</reference>
<sequence>AAADKRGVSKTLRGTALEMVNPCFSSMSSSSSPSGSLQSKECTKAPNMYCTNTMPVSFPSRSFSQLRRMNSKSLPWGRTWLLAAGDEAVGVEHQRVRPHLRVPPDGPDVDEEATVAGDAVAVHLALLVGEVRQAERGGRVQTQRFLAHRLQVCQLGQVRLFQQAVSPHHRVCLRLRSLQDSRVPQHLRHGPLHGDGGCVCARREQILLTSYYTSQWAPSQEMNPG</sequence>
<protein>
    <submittedName>
        <fullName evidence="1">Uncharacterized protein</fullName>
    </submittedName>
</protein>
<keyword evidence="2" id="KW-1185">Reference proteome</keyword>
<evidence type="ECO:0000313" key="2">
    <source>
        <dbReference type="Proteomes" id="UP001055439"/>
    </source>
</evidence>
<dbReference type="EMBL" id="CP097511">
    <property type="protein sequence ID" value="URE49149.1"/>
    <property type="molecule type" value="Genomic_DNA"/>
</dbReference>
<gene>
    <name evidence="1" type="ORF">MUK42_32859</name>
</gene>
<feature type="non-terminal residue" evidence="1">
    <location>
        <position position="1"/>
    </location>
</feature>
<organism evidence="1 2">
    <name type="scientific">Musa troglodytarum</name>
    <name type="common">fe'i banana</name>
    <dbReference type="NCBI Taxonomy" id="320322"/>
    <lineage>
        <taxon>Eukaryota</taxon>
        <taxon>Viridiplantae</taxon>
        <taxon>Streptophyta</taxon>
        <taxon>Embryophyta</taxon>
        <taxon>Tracheophyta</taxon>
        <taxon>Spermatophyta</taxon>
        <taxon>Magnoliopsida</taxon>
        <taxon>Liliopsida</taxon>
        <taxon>Zingiberales</taxon>
        <taxon>Musaceae</taxon>
        <taxon>Musa</taxon>
    </lineage>
</organism>